<dbReference type="GO" id="GO:0005886">
    <property type="term" value="C:plasma membrane"/>
    <property type="evidence" value="ECO:0007669"/>
    <property type="project" value="TreeGrafter"/>
</dbReference>
<dbReference type="CDD" id="cd13905">
    <property type="entry name" value="CuRO_3_tcLLC2_insect_like"/>
    <property type="match status" value="1"/>
</dbReference>
<keyword evidence="2" id="KW-0560">Oxidoreductase</keyword>
<name>A0AAN7Z5V8_9COLE</name>
<evidence type="ECO:0000313" key="6">
    <source>
        <dbReference type="Proteomes" id="UP001329430"/>
    </source>
</evidence>
<dbReference type="Proteomes" id="UP001329430">
    <property type="component" value="Chromosome 10"/>
</dbReference>
<dbReference type="InterPro" id="IPR002355">
    <property type="entry name" value="Cu_oxidase_Cu_BS"/>
</dbReference>
<comment type="caution">
    <text evidence="5">The sequence shown here is derived from an EMBL/GenBank/DDBJ whole genome shotgun (WGS) entry which is preliminary data.</text>
</comment>
<dbReference type="PROSITE" id="PS00080">
    <property type="entry name" value="MULTICOPPER_OXIDASE2"/>
    <property type="match status" value="1"/>
</dbReference>
<sequence length="269" mass="29823">MTTAPTLDESLPSLKVLNPLDSNCNVKRDDAICVSQLRNGAAAEKLDREILTANPDVKIVLPLSFHVFGDEELFFSNTFKQFFNTRAGDHMAGQLDNISFASPPSPLVSQFRELDPGILCNGDQRLTNCSGICKCTHLIQIPLNSTVELIVLDRDNTAGINHPLHLHGMSFYVLGNGKLPQGHNMTIKEIVEMDRKTRKSGFPPGKDTITIPTGGYVILRFRATNPGFWFFHCHFLFHILTGMSAVFQVGSLSDFPPVPHNFPRCGNFL</sequence>
<dbReference type="PANTHER" id="PTHR11709:SF394">
    <property type="entry name" value="FI03373P-RELATED"/>
    <property type="match status" value="1"/>
</dbReference>
<keyword evidence="3" id="KW-0186">Copper</keyword>
<dbReference type="GO" id="GO:0005507">
    <property type="term" value="F:copper ion binding"/>
    <property type="evidence" value="ECO:0007669"/>
    <property type="project" value="InterPro"/>
</dbReference>
<dbReference type="Pfam" id="PF07731">
    <property type="entry name" value="Cu-oxidase_2"/>
    <property type="match status" value="1"/>
</dbReference>
<protein>
    <recommendedName>
        <fullName evidence="4">Plastocyanin-like domain-containing protein</fullName>
    </recommendedName>
</protein>
<keyword evidence="1" id="KW-0479">Metal-binding</keyword>
<dbReference type="GO" id="GO:0006826">
    <property type="term" value="P:iron ion transport"/>
    <property type="evidence" value="ECO:0007669"/>
    <property type="project" value="TreeGrafter"/>
</dbReference>
<reference evidence="5 6" key="1">
    <citation type="journal article" date="2024" name="Insects">
        <title>An Improved Chromosome-Level Genome Assembly of the Firefly Pyrocoelia pectoralis.</title>
        <authorList>
            <person name="Fu X."/>
            <person name="Meyer-Rochow V.B."/>
            <person name="Ballantyne L."/>
            <person name="Zhu X."/>
        </authorList>
    </citation>
    <scope>NUCLEOTIDE SEQUENCE [LARGE SCALE GENOMIC DNA]</scope>
    <source>
        <strain evidence="5">XCY_ONT2</strain>
    </source>
</reference>
<evidence type="ECO:0000256" key="3">
    <source>
        <dbReference type="ARBA" id="ARBA00023008"/>
    </source>
</evidence>
<dbReference type="InterPro" id="IPR033138">
    <property type="entry name" value="Cu_oxidase_CS"/>
</dbReference>
<dbReference type="InterPro" id="IPR008972">
    <property type="entry name" value="Cupredoxin"/>
</dbReference>
<dbReference type="EMBL" id="JAVRBK010000010">
    <property type="protein sequence ID" value="KAK5638105.1"/>
    <property type="molecule type" value="Genomic_DNA"/>
</dbReference>
<evidence type="ECO:0000256" key="1">
    <source>
        <dbReference type="ARBA" id="ARBA00022723"/>
    </source>
</evidence>
<feature type="domain" description="Plastocyanin-like" evidence="4">
    <location>
        <begin position="124"/>
        <end position="250"/>
    </location>
</feature>
<keyword evidence="6" id="KW-1185">Reference proteome</keyword>
<proteinExistence type="predicted"/>
<dbReference type="PROSITE" id="PS00079">
    <property type="entry name" value="MULTICOPPER_OXIDASE1"/>
    <property type="match status" value="1"/>
</dbReference>
<dbReference type="SUPFAM" id="SSF49503">
    <property type="entry name" value="Cupredoxins"/>
    <property type="match status" value="1"/>
</dbReference>
<evidence type="ECO:0000256" key="2">
    <source>
        <dbReference type="ARBA" id="ARBA00023002"/>
    </source>
</evidence>
<gene>
    <name evidence="5" type="ORF">RI129_012400</name>
</gene>
<evidence type="ECO:0000259" key="4">
    <source>
        <dbReference type="Pfam" id="PF07731"/>
    </source>
</evidence>
<accession>A0AAN7Z5V8</accession>
<dbReference type="Gene3D" id="2.60.40.420">
    <property type="entry name" value="Cupredoxins - blue copper proteins"/>
    <property type="match status" value="1"/>
</dbReference>
<dbReference type="AlphaFoldDB" id="A0AAN7Z5V8"/>
<dbReference type="GO" id="GO:0016491">
    <property type="term" value="F:oxidoreductase activity"/>
    <property type="evidence" value="ECO:0007669"/>
    <property type="project" value="UniProtKB-KW"/>
</dbReference>
<dbReference type="InterPro" id="IPR045087">
    <property type="entry name" value="Cu-oxidase_fam"/>
</dbReference>
<dbReference type="PANTHER" id="PTHR11709">
    <property type="entry name" value="MULTI-COPPER OXIDASE"/>
    <property type="match status" value="1"/>
</dbReference>
<organism evidence="5 6">
    <name type="scientific">Pyrocoelia pectoralis</name>
    <dbReference type="NCBI Taxonomy" id="417401"/>
    <lineage>
        <taxon>Eukaryota</taxon>
        <taxon>Metazoa</taxon>
        <taxon>Ecdysozoa</taxon>
        <taxon>Arthropoda</taxon>
        <taxon>Hexapoda</taxon>
        <taxon>Insecta</taxon>
        <taxon>Pterygota</taxon>
        <taxon>Neoptera</taxon>
        <taxon>Endopterygota</taxon>
        <taxon>Coleoptera</taxon>
        <taxon>Polyphaga</taxon>
        <taxon>Elateriformia</taxon>
        <taxon>Elateroidea</taxon>
        <taxon>Lampyridae</taxon>
        <taxon>Lampyrinae</taxon>
        <taxon>Pyrocoelia</taxon>
    </lineage>
</organism>
<evidence type="ECO:0000313" key="5">
    <source>
        <dbReference type="EMBL" id="KAK5638105.1"/>
    </source>
</evidence>
<dbReference type="InterPro" id="IPR011706">
    <property type="entry name" value="Cu-oxidase_C"/>
</dbReference>